<dbReference type="Proteomes" id="UP000003692">
    <property type="component" value="Unassembled WGS sequence"/>
</dbReference>
<sequence length="43" mass="4644">MEARMARRTLLGGGGHHPGGWPQCVERPSPRDGARGRGMARFA</sequence>
<comment type="caution">
    <text evidence="2">The sequence shown here is derived from an EMBL/GenBank/DDBJ whole genome shotgun (WGS) entry which is preliminary data.</text>
</comment>
<feature type="region of interest" description="Disordered" evidence="1">
    <location>
        <begin position="1"/>
        <end position="43"/>
    </location>
</feature>
<dbReference type="HOGENOM" id="CLU_3232874_0_0_6"/>
<evidence type="ECO:0000313" key="2">
    <source>
        <dbReference type="EMBL" id="EFE23242.1"/>
    </source>
</evidence>
<dbReference type="AlphaFoldDB" id="D4F4S3"/>
<proteinExistence type="predicted"/>
<protein>
    <submittedName>
        <fullName evidence="2">Uncharacterized protein</fullName>
    </submittedName>
</protein>
<dbReference type="EMBL" id="ADGK01000108">
    <property type="protein sequence ID" value="EFE23242.1"/>
    <property type="molecule type" value="Genomic_DNA"/>
</dbReference>
<accession>D4F4S3</accession>
<reference evidence="2 3" key="1">
    <citation type="submission" date="2010-02" db="EMBL/GenBank/DDBJ databases">
        <authorList>
            <person name="Weinstock G."/>
            <person name="Sodergren E."/>
            <person name="Clifton S."/>
            <person name="Fulton L."/>
            <person name="Fulton B."/>
            <person name="Courtney L."/>
            <person name="Fronick C."/>
            <person name="Harrison M."/>
            <person name="Strong C."/>
            <person name="Farmer C."/>
            <person name="Delahaunty K."/>
            <person name="Markovic C."/>
            <person name="Hall O."/>
            <person name="Minx P."/>
            <person name="Tomlinson C."/>
            <person name="Mitreva M."/>
            <person name="Nelson J."/>
            <person name="Hou S."/>
            <person name="Wollam A."/>
            <person name="Pepin K.H."/>
            <person name="Johnson M."/>
            <person name="Bhonagiri V."/>
            <person name="Zhang X."/>
            <person name="Suruliraj S."/>
            <person name="Warren W."/>
            <person name="Chinwalla A."/>
            <person name="Mardis E.R."/>
            <person name="Wilson R.K."/>
        </authorList>
    </citation>
    <scope>NUCLEOTIDE SEQUENCE [LARGE SCALE GENOMIC DNA]</scope>
    <source>
        <strain evidence="2 3">ATCC 23685</strain>
    </source>
</reference>
<organism evidence="2 3">
    <name type="scientific">Edwardsiella tarda ATCC 23685</name>
    <dbReference type="NCBI Taxonomy" id="500638"/>
    <lineage>
        <taxon>Bacteria</taxon>
        <taxon>Pseudomonadati</taxon>
        <taxon>Pseudomonadota</taxon>
        <taxon>Gammaproteobacteria</taxon>
        <taxon>Enterobacterales</taxon>
        <taxon>Hafniaceae</taxon>
        <taxon>Edwardsiella</taxon>
    </lineage>
</organism>
<name>D4F4S3_EDWTA</name>
<evidence type="ECO:0000256" key="1">
    <source>
        <dbReference type="SAM" id="MobiDB-lite"/>
    </source>
</evidence>
<gene>
    <name evidence="2" type="ORF">EDWATA_01746</name>
</gene>
<evidence type="ECO:0000313" key="3">
    <source>
        <dbReference type="Proteomes" id="UP000003692"/>
    </source>
</evidence>